<comment type="caution">
    <text evidence="1">The sequence shown here is derived from an EMBL/GenBank/DDBJ whole genome shotgun (WGS) entry which is preliminary data.</text>
</comment>
<dbReference type="Gene3D" id="3.10.129.10">
    <property type="entry name" value="Hotdog Thioesterase"/>
    <property type="match status" value="2"/>
</dbReference>
<name>A0ABT6WHQ9_9ACTN</name>
<dbReference type="InterPro" id="IPR029069">
    <property type="entry name" value="HotDog_dom_sf"/>
</dbReference>
<protein>
    <submittedName>
        <fullName evidence="1">Thioesterase</fullName>
    </submittedName>
</protein>
<dbReference type="SUPFAM" id="SSF54637">
    <property type="entry name" value="Thioesterase/thiol ester dehydrase-isomerase"/>
    <property type="match status" value="2"/>
</dbReference>
<evidence type="ECO:0000313" key="1">
    <source>
        <dbReference type="EMBL" id="MDI6099261.1"/>
    </source>
</evidence>
<sequence>MTSVLESAPTTYYTGRPRYEGANIGTWVGFKQFVYLAEDAVLQYYRDRGQSPASLFHSHGIGLSFVEHSVRLPGPIYVDDLVHAQATLTSSGTFEDTFTVILAVYRDGERVPVLKGRLRVAFVTEHAGGAGPTPEWLTGRVVAGLADLRPPASAPAGPREGFTWSQSIPYPHCHFSDRIQHSGYVRNLEEVVHRYLADQGISIRRMLTERNWIPAVTRSQVRILADAHMEEELLTVFTVDDVIKDVMFAGRMDAYVERSGTLVHTATAAITHGYGVSQGPDAGQVAVIDPETRSALLWAGR</sequence>
<dbReference type="EMBL" id="JASCTH010000006">
    <property type="protein sequence ID" value="MDI6099261.1"/>
    <property type="molecule type" value="Genomic_DNA"/>
</dbReference>
<reference evidence="1 2" key="1">
    <citation type="submission" date="2023-05" db="EMBL/GenBank/DDBJ databases">
        <title>Actinoplanes sp. NEAU-A12 genome sequencing.</title>
        <authorList>
            <person name="Wang Z.-S."/>
        </authorList>
    </citation>
    <scope>NUCLEOTIDE SEQUENCE [LARGE SCALE GENOMIC DNA]</scope>
    <source>
        <strain evidence="1 2">NEAU-A12</strain>
    </source>
</reference>
<organism evidence="1 2">
    <name type="scientific">Actinoplanes sandaracinus</name>
    <dbReference type="NCBI Taxonomy" id="3045177"/>
    <lineage>
        <taxon>Bacteria</taxon>
        <taxon>Bacillati</taxon>
        <taxon>Actinomycetota</taxon>
        <taxon>Actinomycetes</taxon>
        <taxon>Micromonosporales</taxon>
        <taxon>Micromonosporaceae</taxon>
        <taxon>Actinoplanes</taxon>
    </lineage>
</organism>
<gene>
    <name evidence="1" type="ORF">QLQ12_11710</name>
</gene>
<proteinExistence type="predicted"/>
<dbReference type="RefSeq" id="WP_282759331.1">
    <property type="nucleotide sequence ID" value="NZ_JASCTH010000006.1"/>
</dbReference>
<evidence type="ECO:0000313" key="2">
    <source>
        <dbReference type="Proteomes" id="UP001241758"/>
    </source>
</evidence>
<keyword evidence="2" id="KW-1185">Reference proteome</keyword>
<dbReference type="Proteomes" id="UP001241758">
    <property type="component" value="Unassembled WGS sequence"/>
</dbReference>
<accession>A0ABT6WHQ9</accession>